<gene>
    <name evidence="2" type="ORF">WR25_05599</name>
</gene>
<feature type="region of interest" description="Disordered" evidence="1">
    <location>
        <begin position="51"/>
        <end position="82"/>
    </location>
</feature>
<proteinExistence type="predicted"/>
<dbReference type="EMBL" id="LIAE01006457">
    <property type="protein sequence ID" value="PAV89369.1"/>
    <property type="molecule type" value="Genomic_DNA"/>
</dbReference>
<accession>A0A2A2LT72</accession>
<dbReference type="AlphaFoldDB" id="A0A2A2LT72"/>
<feature type="compositionally biased region" description="Basic and acidic residues" evidence="1">
    <location>
        <begin position="179"/>
        <end position="194"/>
    </location>
</feature>
<reference evidence="2 3" key="1">
    <citation type="journal article" date="2017" name="Curr. Biol.">
        <title>Genome architecture and evolution of a unichromosomal asexual nematode.</title>
        <authorList>
            <person name="Fradin H."/>
            <person name="Zegar C."/>
            <person name="Gutwein M."/>
            <person name="Lucas J."/>
            <person name="Kovtun M."/>
            <person name="Corcoran D."/>
            <person name="Baugh L.R."/>
            <person name="Kiontke K."/>
            <person name="Gunsalus K."/>
            <person name="Fitch D.H."/>
            <person name="Piano F."/>
        </authorList>
    </citation>
    <scope>NUCLEOTIDE SEQUENCE [LARGE SCALE GENOMIC DNA]</scope>
    <source>
        <strain evidence="2">PF1309</strain>
    </source>
</reference>
<name>A0A2A2LT72_9BILA</name>
<organism evidence="2 3">
    <name type="scientific">Diploscapter pachys</name>
    <dbReference type="NCBI Taxonomy" id="2018661"/>
    <lineage>
        <taxon>Eukaryota</taxon>
        <taxon>Metazoa</taxon>
        <taxon>Ecdysozoa</taxon>
        <taxon>Nematoda</taxon>
        <taxon>Chromadorea</taxon>
        <taxon>Rhabditida</taxon>
        <taxon>Rhabditina</taxon>
        <taxon>Rhabditomorpha</taxon>
        <taxon>Rhabditoidea</taxon>
        <taxon>Rhabditidae</taxon>
        <taxon>Diploscapter</taxon>
    </lineage>
</organism>
<evidence type="ECO:0000313" key="3">
    <source>
        <dbReference type="Proteomes" id="UP000218231"/>
    </source>
</evidence>
<evidence type="ECO:0000313" key="2">
    <source>
        <dbReference type="EMBL" id="PAV89369.1"/>
    </source>
</evidence>
<protein>
    <submittedName>
        <fullName evidence="2">Uncharacterized protein</fullName>
    </submittedName>
</protein>
<comment type="caution">
    <text evidence="2">The sequence shown here is derived from an EMBL/GenBank/DDBJ whole genome shotgun (WGS) entry which is preliminary data.</text>
</comment>
<sequence length="201" mass="23818">MIQLKSIVYLKIHSCWSWFHFPRNYFDFKISGAMMKTRAAKSKAKKIIRSEHEFSEDSDDPDWKEELQDKKQKEGGKRQCRRRTRACLPTRVSVAAYTRMTLFKTNNPLKLSIDDFLTYRSDLLSRMTMRNLRIITLIAADQSYEPFVEELQLVTNETAQKKRPTLPLVQDMQMGQDMEMRENRSNKPRLEMQSRMHAMQG</sequence>
<feature type="region of interest" description="Disordered" evidence="1">
    <location>
        <begin position="179"/>
        <end position="201"/>
    </location>
</feature>
<keyword evidence="3" id="KW-1185">Reference proteome</keyword>
<feature type="compositionally biased region" description="Basic and acidic residues" evidence="1">
    <location>
        <begin position="64"/>
        <end position="77"/>
    </location>
</feature>
<evidence type="ECO:0000256" key="1">
    <source>
        <dbReference type="SAM" id="MobiDB-lite"/>
    </source>
</evidence>
<dbReference type="Proteomes" id="UP000218231">
    <property type="component" value="Unassembled WGS sequence"/>
</dbReference>